<comment type="caution">
    <text evidence="1">The sequence shown here is derived from an EMBL/GenBank/DDBJ whole genome shotgun (WGS) entry which is preliminary data.</text>
</comment>
<name>A0ABN8FPF1_9BACL</name>
<gene>
    <name evidence="1" type="ORF">PAECIP111894_03552</name>
</gene>
<reference evidence="1" key="1">
    <citation type="submission" date="2021-12" db="EMBL/GenBank/DDBJ databases">
        <authorList>
            <person name="Criscuolo A."/>
        </authorList>
    </citation>
    <scope>NUCLEOTIDE SEQUENCE</scope>
    <source>
        <strain evidence="1">CIP111894</strain>
    </source>
</reference>
<accession>A0ABN8FPF1</accession>
<protein>
    <submittedName>
        <fullName evidence="1">Uncharacterized protein</fullName>
    </submittedName>
</protein>
<sequence length="137" mass="15709">MTLTLFPRLYQSKRQIDRYNLDIDAQAILVASRLMAAGAKLGHAVEIHFSRFGLSIGRYRFLADLEDNDGEELPSQLAENLEVTRRSHFTALLRSFLRQNDRSLTDIVTSKRSPIFTDRLFNLMAEIISAHQEKKEG</sequence>
<evidence type="ECO:0000313" key="2">
    <source>
        <dbReference type="Proteomes" id="UP000838749"/>
    </source>
</evidence>
<organism evidence="1 2">
    <name type="scientific">Paenibacillus pseudetheri</name>
    <dbReference type="NCBI Taxonomy" id="2897682"/>
    <lineage>
        <taxon>Bacteria</taxon>
        <taxon>Bacillati</taxon>
        <taxon>Bacillota</taxon>
        <taxon>Bacilli</taxon>
        <taxon>Bacillales</taxon>
        <taxon>Paenibacillaceae</taxon>
        <taxon>Paenibacillus</taxon>
    </lineage>
</organism>
<dbReference type="Proteomes" id="UP000838749">
    <property type="component" value="Unassembled WGS sequence"/>
</dbReference>
<evidence type="ECO:0000313" key="1">
    <source>
        <dbReference type="EMBL" id="CAH1057394.1"/>
    </source>
</evidence>
<keyword evidence="2" id="KW-1185">Reference proteome</keyword>
<dbReference type="EMBL" id="CAKMAB010000019">
    <property type="protein sequence ID" value="CAH1057394.1"/>
    <property type="molecule type" value="Genomic_DNA"/>
</dbReference>
<proteinExistence type="predicted"/>